<dbReference type="Pfam" id="PF00934">
    <property type="entry name" value="PE"/>
    <property type="match status" value="1"/>
</dbReference>
<sequence length="99" mass="10025">MSFLMVRPEILDAAARELHGINAAVLQSNSAAVTPTTALAPAAADVVSLVTAARFSRHGLAFQEVSAQAAQLRDQFATTLGISAGSYAAAEIANTAAVG</sequence>
<accession>A0A0H2ZY58</accession>
<evidence type="ECO:0000313" key="3">
    <source>
        <dbReference type="Proteomes" id="UP000001574"/>
    </source>
</evidence>
<evidence type="ECO:0000259" key="1">
    <source>
        <dbReference type="Pfam" id="PF00934"/>
    </source>
</evidence>
<dbReference type="SUPFAM" id="SSF140459">
    <property type="entry name" value="PE/PPE dimer-like"/>
    <property type="match status" value="1"/>
</dbReference>
<dbReference type="KEGG" id="mav:MAV_0534"/>
<feature type="domain" description="PE" evidence="1">
    <location>
        <begin position="4"/>
        <end position="94"/>
    </location>
</feature>
<organism evidence="2 3">
    <name type="scientific">Mycobacterium avium (strain 104)</name>
    <dbReference type="NCBI Taxonomy" id="243243"/>
    <lineage>
        <taxon>Bacteria</taxon>
        <taxon>Bacillati</taxon>
        <taxon>Actinomycetota</taxon>
        <taxon>Actinomycetes</taxon>
        <taxon>Mycobacteriales</taxon>
        <taxon>Mycobacteriaceae</taxon>
        <taxon>Mycobacterium</taxon>
        <taxon>Mycobacterium avium complex (MAC)</taxon>
    </lineage>
</organism>
<evidence type="ECO:0000313" key="2">
    <source>
        <dbReference type="EMBL" id="ABK67586.1"/>
    </source>
</evidence>
<proteinExistence type="predicted"/>
<gene>
    <name evidence="2" type="ordered locus">MAV_0534</name>
</gene>
<dbReference type="InterPro" id="IPR038332">
    <property type="entry name" value="PPE_sf"/>
</dbReference>
<dbReference type="InterPro" id="IPR000084">
    <property type="entry name" value="PE-PGRS_N"/>
</dbReference>
<dbReference type="AlphaFoldDB" id="A0A0H2ZY58"/>
<dbReference type="Gene3D" id="1.10.287.850">
    <property type="entry name" value="HP0062-like domain"/>
    <property type="match status" value="1"/>
</dbReference>
<dbReference type="EMBL" id="CP000479">
    <property type="protein sequence ID" value="ABK67586.1"/>
    <property type="molecule type" value="Genomic_DNA"/>
</dbReference>
<name>A0A0H2ZY58_MYCA1</name>
<protein>
    <submittedName>
        <fullName evidence="2">PE family protein</fullName>
    </submittedName>
</protein>
<reference evidence="2 3" key="1">
    <citation type="submission" date="2006-10" db="EMBL/GenBank/DDBJ databases">
        <authorList>
            <person name="Fleischmann R.D."/>
            <person name="Dodson R.J."/>
            <person name="Haft D.H."/>
            <person name="Merkel J.S."/>
            <person name="Nelson W.C."/>
            <person name="Fraser C.M."/>
        </authorList>
    </citation>
    <scope>NUCLEOTIDE SEQUENCE [LARGE SCALE GENOMIC DNA]</scope>
    <source>
        <strain evidence="2 3">104</strain>
    </source>
</reference>
<dbReference type="HOGENOM" id="CLU_000167_16_11_11"/>
<dbReference type="RefSeq" id="WP_011723625.1">
    <property type="nucleotide sequence ID" value="NC_008595.1"/>
</dbReference>
<dbReference type="Proteomes" id="UP000001574">
    <property type="component" value="Chromosome"/>
</dbReference>